<dbReference type="GO" id="GO:0016757">
    <property type="term" value="F:glycosyltransferase activity"/>
    <property type="evidence" value="ECO:0007669"/>
    <property type="project" value="UniProtKB-KW"/>
</dbReference>
<evidence type="ECO:0000313" key="10">
    <source>
        <dbReference type="Proteomes" id="UP000756703"/>
    </source>
</evidence>
<dbReference type="PANTHER" id="PTHR47779">
    <property type="entry name" value="SYNTHASE (CCG-9), PUTATIVE (AFU_ORTHOLOGUE AFUA_3G12100)-RELATED"/>
    <property type="match status" value="1"/>
</dbReference>
<keyword evidence="6" id="KW-0119">Carbohydrate metabolism</keyword>
<reference evidence="9" key="1">
    <citation type="submission" date="2020-07" db="EMBL/GenBank/DDBJ databases">
        <title>Huge and variable diversity of episymbiotic CPR bacteria and DPANN archaea in groundwater ecosystems.</title>
        <authorList>
            <person name="He C.Y."/>
            <person name="Keren R."/>
            <person name="Whittaker M."/>
            <person name="Farag I.F."/>
            <person name="Doudna J."/>
            <person name="Cate J.H.D."/>
            <person name="Banfield J.F."/>
        </authorList>
    </citation>
    <scope>NUCLEOTIDE SEQUENCE</scope>
    <source>
        <strain evidence="9">NC_groundwater_1225_Ag_S-0.1um_56_177</strain>
    </source>
</reference>
<evidence type="ECO:0000259" key="8">
    <source>
        <dbReference type="Pfam" id="PF21269"/>
    </source>
</evidence>
<evidence type="ECO:0000256" key="4">
    <source>
        <dbReference type="ARBA" id="ARBA00022676"/>
    </source>
</evidence>
<evidence type="ECO:0000259" key="7">
    <source>
        <dbReference type="Pfam" id="PF00534"/>
    </source>
</evidence>
<dbReference type="Pfam" id="PF00534">
    <property type="entry name" value="Glycos_transf_1"/>
    <property type="match status" value="1"/>
</dbReference>
<gene>
    <name evidence="9" type="ORF">HY473_00540</name>
</gene>
<dbReference type="Pfam" id="PF21269">
    <property type="entry name" value="TreT_GT1"/>
    <property type="match status" value="1"/>
</dbReference>
<sequence>MKFKTGDEYGLKSAMADELVGELDGYRAWSDAEVALLIEESRAIDDTRILHINSSPHGGGVAALLYGQVRLERALGLASNWYAVTAPERFFQITKSIHNFLQGATGDIDAASWRAYEAAQHSIGSSLARLVQELSPAIVVIHDPQPMGAVLSLDRRIRKILRLHMDLTTPNAAVVSRLKPLMAAYDEIIVSSSRYIEPLGTDLRVSVIPPAIDPLSEKISALGREEAEQILAPLGIAADRPIVTQVSRFDPWKDPIGVIRAYQKVKAAIPTVQIVLIGTMLAQDDPEASLVLQETRAAAAGDPDIHIFARSEEVGNAPNDRFINALYTASTVMIQKSTREGFGLTITEAMWKAKPVVAGRAEGALLQIVDGETGFIVDSIDEATRALVHLIRDSDLRERIGFAARESVRERFLLPRFVLDNIRLYRSLLER</sequence>
<dbReference type="InterPro" id="IPR001296">
    <property type="entry name" value="Glyco_trans_1"/>
</dbReference>
<evidence type="ECO:0000313" key="9">
    <source>
        <dbReference type="EMBL" id="MBI4132575.1"/>
    </source>
</evidence>
<dbReference type="SUPFAM" id="SSF53756">
    <property type="entry name" value="UDP-Glycosyltransferase/glycogen phosphorylase"/>
    <property type="match status" value="1"/>
</dbReference>
<dbReference type="Gene3D" id="3.40.50.2000">
    <property type="entry name" value="Glycogen Phosphorylase B"/>
    <property type="match status" value="2"/>
</dbReference>
<comment type="subunit">
    <text evidence="2">Homodimer.</text>
</comment>
<comment type="caution">
    <text evidence="9">The sequence shown here is derived from an EMBL/GenBank/DDBJ whole genome shotgun (WGS) entry which is preliminary data.</text>
</comment>
<proteinExistence type="inferred from homology"/>
<organism evidence="9 10">
    <name type="scientific">Candidatus Sungiibacteriota bacterium</name>
    <dbReference type="NCBI Taxonomy" id="2750080"/>
    <lineage>
        <taxon>Bacteria</taxon>
        <taxon>Candidatus Sungiibacteriota</taxon>
    </lineage>
</organism>
<keyword evidence="3" id="KW-0313">Glucose metabolism</keyword>
<feature type="domain" description="Glycosyl transferase family 1" evidence="7">
    <location>
        <begin position="229"/>
        <end position="406"/>
    </location>
</feature>
<accession>A0A932YZ00</accession>
<dbReference type="InterPro" id="IPR052078">
    <property type="entry name" value="Trehalose_Metab_GTase"/>
</dbReference>
<comment type="similarity">
    <text evidence="1">Belongs to the glycosyltransferase group 1 family. Glycosyltransferase 4 subfamily.</text>
</comment>
<dbReference type="EMBL" id="JACQMI010000005">
    <property type="protein sequence ID" value="MBI4132575.1"/>
    <property type="molecule type" value="Genomic_DNA"/>
</dbReference>
<dbReference type="Proteomes" id="UP000756703">
    <property type="component" value="Unassembled WGS sequence"/>
</dbReference>
<dbReference type="AlphaFoldDB" id="A0A932YZ00"/>
<evidence type="ECO:0000256" key="5">
    <source>
        <dbReference type="ARBA" id="ARBA00022679"/>
    </source>
</evidence>
<keyword evidence="4" id="KW-0328">Glycosyltransferase</keyword>
<evidence type="ECO:0000256" key="6">
    <source>
        <dbReference type="ARBA" id="ARBA00023277"/>
    </source>
</evidence>
<evidence type="ECO:0000256" key="3">
    <source>
        <dbReference type="ARBA" id="ARBA00022526"/>
    </source>
</evidence>
<feature type="domain" description="Trehalose synthase N-terminal" evidence="8">
    <location>
        <begin position="51"/>
        <end position="196"/>
    </location>
</feature>
<name>A0A932YZ00_9BACT</name>
<dbReference type="InterPro" id="IPR049438">
    <property type="entry name" value="TreT_GT1"/>
</dbReference>
<protein>
    <submittedName>
        <fullName evidence="9">Glycosyltransferase</fullName>
    </submittedName>
</protein>
<evidence type="ECO:0000256" key="2">
    <source>
        <dbReference type="ARBA" id="ARBA00011738"/>
    </source>
</evidence>
<dbReference type="PANTHER" id="PTHR47779:SF1">
    <property type="entry name" value="SYNTHASE (CCG-9), PUTATIVE (AFU_ORTHOLOGUE AFUA_3G12100)-RELATED"/>
    <property type="match status" value="1"/>
</dbReference>
<dbReference type="GO" id="GO:0006006">
    <property type="term" value="P:glucose metabolic process"/>
    <property type="evidence" value="ECO:0007669"/>
    <property type="project" value="UniProtKB-KW"/>
</dbReference>
<evidence type="ECO:0000256" key="1">
    <source>
        <dbReference type="ARBA" id="ARBA00009481"/>
    </source>
</evidence>
<keyword evidence="5" id="KW-0808">Transferase</keyword>